<dbReference type="InterPro" id="IPR002182">
    <property type="entry name" value="NB-ARC"/>
</dbReference>
<dbReference type="Pfam" id="PF23559">
    <property type="entry name" value="WHD_DRP"/>
    <property type="match status" value="1"/>
</dbReference>
<dbReference type="Pfam" id="PF00931">
    <property type="entry name" value="NB-ARC"/>
    <property type="match status" value="1"/>
</dbReference>
<dbReference type="InterPro" id="IPR042197">
    <property type="entry name" value="Apaf_helical"/>
</dbReference>
<evidence type="ECO:0000259" key="7">
    <source>
        <dbReference type="Pfam" id="PF23559"/>
    </source>
</evidence>
<dbReference type="Gene3D" id="3.40.50.300">
    <property type="entry name" value="P-loop containing nucleotide triphosphate hydrolases"/>
    <property type="match status" value="1"/>
</dbReference>
<dbReference type="AlphaFoldDB" id="A0A8B8MRE2"/>
<evidence type="ECO:0000256" key="4">
    <source>
        <dbReference type="ARBA" id="ARBA00022840"/>
    </source>
</evidence>
<dbReference type="InterPro" id="IPR027417">
    <property type="entry name" value="P-loop_NTPase"/>
</dbReference>
<keyword evidence="4" id="KW-0067">ATP-binding</keyword>
<proteinExistence type="predicted"/>
<evidence type="ECO:0000259" key="6">
    <source>
        <dbReference type="Pfam" id="PF18052"/>
    </source>
</evidence>
<dbReference type="InterPro" id="IPR036388">
    <property type="entry name" value="WH-like_DNA-bd_sf"/>
</dbReference>
<dbReference type="GeneID" id="115726677"/>
<dbReference type="GO" id="GO:0043531">
    <property type="term" value="F:ADP binding"/>
    <property type="evidence" value="ECO:0007669"/>
    <property type="project" value="InterPro"/>
</dbReference>
<dbReference type="PRINTS" id="PR00364">
    <property type="entry name" value="DISEASERSIST"/>
</dbReference>
<keyword evidence="9" id="KW-1185">Reference proteome</keyword>
<dbReference type="Gene3D" id="1.10.10.10">
    <property type="entry name" value="Winged helix-like DNA-binding domain superfamily/Winged helix DNA-binding domain"/>
    <property type="match status" value="1"/>
</dbReference>
<sequence>MTDIVSSILGPLAEKLASSAVEEIQLVCGVKDDQEKLKNTLEMIQEVLADAEQKQTKNEAVRRWLSKLKDFCYDAEDVLDEFEAVALWRRARSTERSTLRRKVRYLSSWPSNSIFQFKMAHKMKELRKRLDGINEEKTQFNLLSNVQEKTIVPRRETHSFVPASNVIGRDEEKERIIKLLIRSDDGGAGKIAVIPILGMGGTGKTTLAKLVYNDDSVNEHFDHKVWLSMPVEFEVKKTIRDIIESLGDKENSDRLEKLQERLRDLVKDKKCLFVMDDVWEMRREDWVGLRDLLGGVSEGSKVIVTSRIKSIAEIMGTVPPLHLANLSEEESLTLFVKCAFDQGQEQNHPDLMVIAKEIVGKCGGNPLAVKTLGCLLYSQKKNRGNWERVRDSETWQLPNDTLTSLRISYDLMPSYLKRCFAYCSIFLKNQEFFNLDLIQLWISNGFIQSGGNNQELEEIGRQYLEELWSRSFFDVVMEDYPFLSFRMHDLIHELAISVAQTESSNMKVRAQDISPTTRHVSFPDPPLLPKDEVSRCLSKLSGVRTIFLSERGSSGEFFLERCISRFKHLRVLWLEESSFDQLPSSIGGLKHLRCLSLRCNFNIKKLPKSICELRNLQCLDLVGCTELEELPADMKNMISLRVLWINTKQQRLPESGIGCLTSLRWLSIGGCDNLEALFDDIQSLTSLRKLLITFCPKLASLPQGIKNLKALEDLWIVDCENLRLPEGESNEPSSMSRLLSIRFKGLPELVSFPGWLEGSTSTLERIRIEDCPNLSELPEWLQNCSSLRELEIKKCPGLTSLPQGIKNLKALEDLWIEDCDSLRLPEGESNEASSMSRLQTIRFKGLPELVSFPGWLEGSASTLQKIRIEDCPKLSELPEWLQNCSSLRRKVEIKECPGLTSIPDGVRRIATLTELRIIDCEGIEQGSDVEEEDNSE</sequence>
<name>A0A8B8MRE2_9MYRT</name>
<feature type="domain" description="Disease resistance R13L4/SHOC-2-like LRR" evidence="8">
    <location>
        <begin position="563"/>
        <end position="768"/>
    </location>
</feature>
<organism evidence="9 10">
    <name type="scientific">Rhodamnia argentea</name>
    <dbReference type="NCBI Taxonomy" id="178133"/>
    <lineage>
        <taxon>Eukaryota</taxon>
        <taxon>Viridiplantae</taxon>
        <taxon>Streptophyta</taxon>
        <taxon>Embryophyta</taxon>
        <taxon>Tracheophyta</taxon>
        <taxon>Spermatophyta</taxon>
        <taxon>Magnoliopsida</taxon>
        <taxon>eudicotyledons</taxon>
        <taxon>Gunneridae</taxon>
        <taxon>Pentapetalae</taxon>
        <taxon>rosids</taxon>
        <taxon>malvids</taxon>
        <taxon>Myrtales</taxon>
        <taxon>Myrtaceae</taxon>
        <taxon>Myrtoideae</taxon>
        <taxon>Myrteae</taxon>
        <taxon>Australasian group</taxon>
        <taxon>Rhodamnia</taxon>
    </lineage>
</organism>
<evidence type="ECO:0000259" key="8">
    <source>
        <dbReference type="Pfam" id="PF23598"/>
    </source>
</evidence>
<keyword evidence="1" id="KW-0677">Repeat</keyword>
<dbReference type="GO" id="GO:0005524">
    <property type="term" value="F:ATP binding"/>
    <property type="evidence" value="ECO:0007669"/>
    <property type="project" value="UniProtKB-KW"/>
</dbReference>
<feature type="domain" description="Disease resistance N-terminal" evidence="6">
    <location>
        <begin position="9"/>
        <end position="95"/>
    </location>
</feature>
<evidence type="ECO:0000256" key="3">
    <source>
        <dbReference type="ARBA" id="ARBA00022821"/>
    </source>
</evidence>
<dbReference type="Gene3D" id="1.20.5.4130">
    <property type="match status" value="1"/>
</dbReference>
<reference evidence="10" key="1">
    <citation type="submission" date="2025-08" db="UniProtKB">
        <authorList>
            <consortium name="RefSeq"/>
        </authorList>
    </citation>
    <scope>IDENTIFICATION</scope>
    <source>
        <tissue evidence="10">Leaf</tissue>
    </source>
</reference>
<dbReference type="GO" id="GO:0006952">
    <property type="term" value="P:defense response"/>
    <property type="evidence" value="ECO:0007669"/>
    <property type="project" value="UniProtKB-KW"/>
</dbReference>
<dbReference type="KEGG" id="rarg:115726677"/>
<evidence type="ECO:0000256" key="1">
    <source>
        <dbReference type="ARBA" id="ARBA00022737"/>
    </source>
</evidence>
<dbReference type="InterPro" id="IPR032675">
    <property type="entry name" value="LRR_dom_sf"/>
</dbReference>
<dbReference type="OrthoDB" id="1617104at2759"/>
<keyword evidence="3" id="KW-0611">Plant defense</keyword>
<feature type="domain" description="Disease resistance protein winged helix" evidence="7">
    <location>
        <begin position="425"/>
        <end position="495"/>
    </location>
</feature>
<evidence type="ECO:0000313" key="9">
    <source>
        <dbReference type="Proteomes" id="UP000827889"/>
    </source>
</evidence>
<dbReference type="Gene3D" id="3.80.10.10">
    <property type="entry name" value="Ribonuclease Inhibitor"/>
    <property type="match status" value="3"/>
</dbReference>
<dbReference type="InterPro" id="IPR058922">
    <property type="entry name" value="WHD_DRP"/>
</dbReference>
<dbReference type="GO" id="GO:0051707">
    <property type="term" value="P:response to other organism"/>
    <property type="evidence" value="ECO:0007669"/>
    <property type="project" value="UniProtKB-ARBA"/>
</dbReference>
<dbReference type="PANTHER" id="PTHR36766">
    <property type="entry name" value="PLANT BROAD-SPECTRUM MILDEW RESISTANCE PROTEIN RPW8"/>
    <property type="match status" value="1"/>
</dbReference>
<dbReference type="SUPFAM" id="SSF52058">
    <property type="entry name" value="L domain-like"/>
    <property type="match status" value="1"/>
</dbReference>
<feature type="domain" description="NB-ARC" evidence="5">
    <location>
        <begin position="170"/>
        <end position="342"/>
    </location>
</feature>
<dbReference type="Proteomes" id="UP000827889">
    <property type="component" value="Chromosome 10"/>
</dbReference>
<dbReference type="InterPro" id="IPR038005">
    <property type="entry name" value="RX-like_CC"/>
</dbReference>
<protein>
    <submittedName>
        <fullName evidence="10">Disease resistance protein RGA1</fullName>
    </submittedName>
</protein>
<dbReference type="Gene3D" id="1.10.8.430">
    <property type="entry name" value="Helical domain of apoptotic protease-activating factors"/>
    <property type="match status" value="1"/>
</dbReference>
<dbReference type="SUPFAM" id="SSF52540">
    <property type="entry name" value="P-loop containing nucleoside triphosphate hydrolases"/>
    <property type="match status" value="1"/>
</dbReference>
<keyword evidence="2" id="KW-0547">Nucleotide-binding</keyword>
<gene>
    <name evidence="10" type="primary">LOC115726677</name>
</gene>
<dbReference type="CDD" id="cd14798">
    <property type="entry name" value="RX-CC_like"/>
    <property type="match status" value="1"/>
</dbReference>
<dbReference type="InterPro" id="IPR055414">
    <property type="entry name" value="LRR_R13L4/SHOC2-like"/>
</dbReference>
<dbReference type="InterPro" id="IPR041118">
    <property type="entry name" value="Rx_N"/>
</dbReference>
<dbReference type="Pfam" id="PF23598">
    <property type="entry name" value="LRR_14"/>
    <property type="match status" value="1"/>
</dbReference>
<evidence type="ECO:0000256" key="2">
    <source>
        <dbReference type="ARBA" id="ARBA00022741"/>
    </source>
</evidence>
<dbReference type="PANTHER" id="PTHR36766:SF61">
    <property type="entry name" value="NB-ARC DOMAIN DISEASE RESISTANCE PROTEIN"/>
    <property type="match status" value="1"/>
</dbReference>
<evidence type="ECO:0000259" key="5">
    <source>
        <dbReference type="Pfam" id="PF00931"/>
    </source>
</evidence>
<accession>A0A8B8MRE2</accession>
<evidence type="ECO:0000313" key="10">
    <source>
        <dbReference type="RefSeq" id="XP_030512517.1"/>
    </source>
</evidence>
<dbReference type="RefSeq" id="XP_030512517.1">
    <property type="nucleotide sequence ID" value="XM_030656657.1"/>
</dbReference>
<dbReference type="Pfam" id="PF18052">
    <property type="entry name" value="Rx_N"/>
    <property type="match status" value="1"/>
</dbReference>